<accession>A0ABW7BAY8</accession>
<keyword evidence="2" id="KW-1185">Reference proteome</keyword>
<protein>
    <submittedName>
        <fullName evidence="1">Uncharacterized protein</fullName>
    </submittedName>
</protein>
<dbReference type="Proteomes" id="UP001604267">
    <property type="component" value="Unassembled WGS sequence"/>
</dbReference>
<reference evidence="1 2" key="1">
    <citation type="submission" date="2024-10" db="EMBL/GenBank/DDBJ databases">
        <title>The Natural Products Discovery Center: Release of the First 8490 Sequenced Strains for Exploring Actinobacteria Biosynthetic Diversity.</title>
        <authorList>
            <person name="Kalkreuter E."/>
            <person name="Kautsar S.A."/>
            <person name="Yang D."/>
            <person name="Bader C.D."/>
            <person name="Teijaro C.N."/>
            <person name="Fluegel L."/>
            <person name="Davis C.M."/>
            <person name="Simpson J.R."/>
            <person name="Lauterbach L."/>
            <person name="Steele A.D."/>
            <person name="Gui C."/>
            <person name="Meng S."/>
            <person name="Li G."/>
            <person name="Viehrig K."/>
            <person name="Ye F."/>
            <person name="Su P."/>
            <person name="Kiefer A.F."/>
            <person name="Nichols A."/>
            <person name="Cepeda A.J."/>
            <person name="Yan W."/>
            <person name="Fan B."/>
            <person name="Jiang Y."/>
            <person name="Adhikari A."/>
            <person name="Zheng C.-J."/>
            <person name="Schuster L."/>
            <person name="Cowan T.M."/>
            <person name="Smanski M.J."/>
            <person name="Chevrette M.G."/>
            <person name="De Carvalho L.P.S."/>
            <person name="Shen B."/>
        </authorList>
    </citation>
    <scope>NUCLEOTIDE SEQUENCE [LARGE SCALE GENOMIC DNA]</scope>
    <source>
        <strain evidence="1 2">NPDC048320</strain>
    </source>
</reference>
<sequence>MEISARQALGGGGSNVLAWERVIGGRRYWFNATPYEVKVFRLRLDGGDLVHHWRDVPETVGEYDRYDKATYPAPGQIAWGAHWAPNSAERVYYSGCRVCRQVVEVTREQLVAHHEDGYGGCSCEGSGSAATLKAARVRDDRLNVTEEAVLAHTSAWLTSCRGFQTLSDGSKGDCHHPVCHKRLEDGLRWTLMGWKLVA</sequence>
<gene>
    <name evidence="1" type="ORF">ACGFZB_28910</name>
</gene>
<comment type="caution">
    <text evidence="1">The sequence shown here is derived from an EMBL/GenBank/DDBJ whole genome shotgun (WGS) entry which is preliminary data.</text>
</comment>
<evidence type="ECO:0000313" key="2">
    <source>
        <dbReference type="Proteomes" id="UP001604267"/>
    </source>
</evidence>
<dbReference type="RefSeq" id="WP_392821022.1">
    <property type="nucleotide sequence ID" value="NZ_JBICYV010000015.1"/>
</dbReference>
<name>A0ABW7BAY8_9ACTN</name>
<dbReference type="EMBL" id="JBICYV010000015">
    <property type="protein sequence ID" value="MFG3014370.1"/>
    <property type="molecule type" value="Genomic_DNA"/>
</dbReference>
<organism evidence="1 2">
    <name type="scientific">Streptomyces cinerochromogenes</name>
    <dbReference type="NCBI Taxonomy" id="66422"/>
    <lineage>
        <taxon>Bacteria</taxon>
        <taxon>Bacillati</taxon>
        <taxon>Actinomycetota</taxon>
        <taxon>Actinomycetes</taxon>
        <taxon>Kitasatosporales</taxon>
        <taxon>Streptomycetaceae</taxon>
        <taxon>Streptomyces</taxon>
    </lineage>
</organism>
<proteinExistence type="predicted"/>
<evidence type="ECO:0000313" key="1">
    <source>
        <dbReference type="EMBL" id="MFG3014370.1"/>
    </source>
</evidence>